<comment type="caution">
    <text evidence="13">The sequence shown here is derived from an EMBL/GenBank/DDBJ whole genome shotgun (WGS) entry which is preliminary data.</text>
</comment>
<protein>
    <recommendedName>
        <fullName evidence="12">PDZ domain-containing protein</fullName>
    </recommendedName>
</protein>
<evidence type="ECO:0000313" key="14">
    <source>
        <dbReference type="Proteomes" id="UP000034954"/>
    </source>
</evidence>
<dbReference type="Gene3D" id="2.30.42.10">
    <property type="match status" value="4"/>
</dbReference>
<keyword evidence="6" id="KW-0378">Hydrolase</keyword>
<keyword evidence="14" id="KW-1185">Reference proteome</keyword>
<dbReference type="CDD" id="cd06163">
    <property type="entry name" value="S2P-M50_PDZ_RseP-like"/>
    <property type="match status" value="1"/>
</dbReference>
<keyword evidence="5 11" id="KW-0812">Transmembrane</keyword>
<dbReference type="InterPro" id="IPR041489">
    <property type="entry name" value="PDZ_6"/>
</dbReference>
<dbReference type="InterPro" id="IPR008915">
    <property type="entry name" value="Peptidase_M50"/>
</dbReference>
<keyword evidence="4" id="KW-0645">Protease</keyword>
<evidence type="ECO:0000256" key="4">
    <source>
        <dbReference type="ARBA" id="ARBA00022670"/>
    </source>
</evidence>
<evidence type="ECO:0000256" key="6">
    <source>
        <dbReference type="ARBA" id="ARBA00022801"/>
    </source>
</evidence>
<dbReference type="Proteomes" id="UP000034954">
    <property type="component" value="Unassembled WGS sequence"/>
</dbReference>
<name>A0A0M2URP9_9BACT</name>
<dbReference type="PROSITE" id="PS50106">
    <property type="entry name" value="PDZ"/>
    <property type="match status" value="2"/>
</dbReference>
<evidence type="ECO:0000256" key="3">
    <source>
        <dbReference type="ARBA" id="ARBA00007931"/>
    </source>
</evidence>
<sequence length="603" mass="66449">MPYLNVSTNIILVIVGIGLLIFVHELGHFLMAKKIGVRVLAFSLGFGPALLKKQWGETEYRLSLFPLGGYVKLAGEGPEEEKTGSHWEFSAKSVGQRASVLVAGVALNAVLAFIAFIVAFQIGVPFITPEIGQVAPGWPAWDAGIQRGDKIVEVDGDKDPDFEDLFTIVALSDPSRGVNLKIERKDKTFDVRVTPKYDAEHGIQRIGIMPATSLEIDKIFAFENKHSPARDAGIQVNDVIVAVNGKRISNEDEFREVETSHPGKEIAFTVLRDNKELELKVIPFQSTRWMLGLSCATAILDGVKNNSLASKAGFRKGDEIVEVNSKPVTGFTDIRKRIMDSEEETVVFTVKRNQAVTLISALLGDERVKDEFLDGLSPFYGLKVDSLVNGYPAEKVGLRPGDTIISLNEKELKDWNSLLQQVVLSQGKPMVIEWMRGDERFVSPIEPQKDEKTAVGNIGVKFREKTVVKQYGLFGSCVVGTKKAIINVQRLYLTIKGFFSQRLSTKNVGGFILIAQASYESAKVGFGKLVYFLGILSLQLALLNILPVPVLDGGHLLFLAIERIKGSPVSQRTLSIAQYIGFGLIITLVIYATRNDIMRLLTL</sequence>
<accession>A0A0M2URP9</accession>
<evidence type="ECO:0000256" key="9">
    <source>
        <dbReference type="ARBA" id="ARBA00023049"/>
    </source>
</evidence>
<evidence type="ECO:0000256" key="2">
    <source>
        <dbReference type="ARBA" id="ARBA00004141"/>
    </source>
</evidence>
<dbReference type="AlphaFoldDB" id="A0A0M2URP9"/>
<comment type="cofactor">
    <cofactor evidence="1">
        <name>Zn(2+)</name>
        <dbReference type="ChEBI" id="CHEBI:29105"/>
    </cofactor>
</comment>
<keyword evidence="7" id="KW-0862">Zinc</keyword>
<evidence type="ECO:0000256" key="5">
    <source>
        <dbReference type="ARBA" id="ARBA00022692"/>
    </source>
</evidence>
<dbReference type="InterPro" id="IPR001478">
    <property type="entry name" value="PDZ"/>
</dbReference>
<dbReference type="Pfam" id="PF02163">
    <property type="entry name" value="Peptidase_M50"/>
    <property type="match status" value="1"/>
</dbReference>
<evidence type="ECO:0000259" key="12">
    <source>
        <dbReference type="PROSITE" id="PS50106"/>
    </source>
</evidence>
<keyword evidence="9" id="KW-0482">Metalloprotease</keyword>
<keyword evidence="8 11" id="KW-1133">Transmembrane helix</keyword>
<dbReference type="InterPro" id="IPR004387">
    <property type="entry name" value="Pept_M50_Zn"/>
</dbReference>
<feature type="transmembrane region" description="Helical" evidence="11">
    <location>
        <begin position="529"/>
        <end position="550"/>
    </location>
</feature>
<feature type="transmembrane region" description="Helical" evidence="11">
    <location>
        <begin position="98"/>
        <end position="120"/>
    </location>
</feature>
<dbReference type="EMBL" id="LAQJ01000237">
    <property type="protein sequence ID" value="KKO18743.1"/>
    <property type="molecule type" value="Genomic_DNA"/>
</dbReference>
<dbReference type="PANTHER" id="PTHR42837">
    <property type="entry name" value="REGULATOR OF SIGMA-E PROTEASE RSEP"/>
    <property type="match status" value="1"/>
</dbReference>
<feature type="transmembrane region" description="Helical" evidence="11">
    <location>
        <begin position="576"/>
        <end position="593"/>
    </location>
</feature>
<evidence type="ECO:0000256" key="1">
    <source>
        <dbReference type="ARBA" id="ARBA00001947"/>
    </source>
</evidence>
<comment type="subcellular location">
    <subcellularLocation>
        <location evidence="2">Membrane</location>
        <topology evidence="2">Multi-pass membrane protein</topology>
    </subcellularLocation>
</comment>
<evidence type="ECO:0000256" key="11">
    <source>
        <dbReference type="SAM" id="Phobius"/>
    </source>
</evidence>
<dbReference type="GO" id="GO:0004222">
    <property type="term" value="F:metalloendopeptidase activity"/>
    <property type="evidence" value="ECO:0007669"/>
    <property type="project" value="InterPro"/>
</dbReference>
<dbReference type="SUPFAM" id="SSF50156">
    <property type="entry name" value="PDZ domain-like"/>
    <property type="match status" value="4"/>
</dbReference>
<evidence type="ECO:0000313" key="13">
    <source>
        <dbReference type="EMBL" id="KKO18743.1"/>
    </source>
</evidence>
<evidence type="ECO:0000256" key="8">
    <source>
        <dbReference type="ARBA" id="ARBA00022989"/>
    </source>
</evidence>
<evidence type="ECO:0000256" key="10">
    <source>
        <dbReference type="ARBA" id="ARBA00023136"/>
    </source>
</evidence>
<feature type="domain" description="PDZ" evidence="12">
    <location>
        <begin position="131"/>
        <end position="186"/>
    </location>
</feature>
<dbReference type="GO" id="GO:0016020">
    <property type="term" value="C:membrane"/>
    <property type="evidence" value="ECO:0007669"/>
    <property type="project" value="UniProtKB-SubCell"/>
</dbReference>
<dbReference type="SMART" id="SM00228">
    <property type="entry name" value="PDZ"/>
    <property type="match status" value="4"/>
</dbReference>
<keyword evidence="10 11" id="KW-0472">Membrane</keyword>
<dbReference type="PANTHER" id="PTHR42837:SF2">
    <property type="entry name" value="MEMBRANE METALLOPROTEASE ARASP2, CHLOROPLASTIC-RELATED"/>
    <property type="match status" value="1"/>
</dbReference>
<proteinExistence type="inferred from homology"/>
<gene>
    <name evidence="13" type="ORF">BROFUL_02523</name>
</gene>
<dbReference type="GO" id="GO:0006508">
    <property type="term" value="P:proteolysis"/>
    <property type="evidence" value="ECO:0007669"/>
    <property type="project" value="UniProtKB-KW"/>
</dbReference>
<evidence type="ECO:0000256" key="7">
    <source>
        <dbReference type="ARBA" id="ARBA00022833"/>
    </source>
</evidence>
<feature type="domain" description="PDZ" evidence="12">
    <location>
        <begin position="276"/>
        <end position="332"/>
    </location>
</feature>
<dbReference type="NCBIfam" id="TIGR00054">
    <property type="entry name" value="RIP metalloprotease RseP"/>
    <property type="match status" value="2"/>
</dbReference>
<reference evidence="13 14" key="1">
    <citation type="journal article" date="2013" name="BMC Microbiol.">
        <title>Identification of the type II cytochrome c maturation pathway in anammox bacteria by comparative genomics.</title>
        <authorList>
            <person name="Ferousi C."/>
            <person name="Speth D.R."/>
            <person name="Reimann J."/>
            <person name="Op den Camp H.J."/>
            <person name="Allen J.W."/>
            <person name="Keltjens J.T."/>
            <person name="Jetten M.S."/>
        </authorList>
    </citation>
    <scope>NUCLEOTIDE SEQUENCE [LARGE SCALE GENOMIC DNA]</scope>
    <source>
        <strain evidence="13">RU1</strain>
    </source>
</reference>
<feature type="transmembrane region" description="Helical" evidence="11">
    <location>
        <begin position="6"/>
        <end position="23"/>
    </location>
</feature>
<comment type="similarity">
    <text evidence="3">Belongs to the peptidase M50B family.</text>
</comment>
<dbReference type="Pfam" id="PF17820">
    <property type="entry name" value="PDZ_6"/>
    <property type="match status" value="3"/>
</dbReference>
<dbReference type="InterPro" id="IPR036034">
    <property type="entry name" value="PDZ_sf"/>
</dbReference>
<organism evidence="13 14">
    <name type="scientific">Candidatus Brocadia fulgida</name>
    <dbReference type="NCBI Taxonomy" id="380242"/>
    <lineage>
        <taxon>Bacteria</taxon>
        <taxon>Pseudomonadati</taxon>
        <taxon>Planctomycetota</taxon>
        <taxon>Candidatus Brocadiia</taxon>
        <taxon>Candidatus Brocadiales</taxon>
        <taxon>Candidatus Brocadiaceae</taxon>
        <taxon>Candidatus Brocadia</taxon>
    </lineage>
</organism>
<dbReference type="CDD" id="cd23081">
    <property type="entry name" value="cpPDZ_EcRseP-like"/>
    <property type="match status" value="2"/>
</dbReference>